<comment type="similarity">
    <text evidence="1">Belongs to the class IV-like SAM-binding methyltransferase superfamily. RNA methyltransferase TrmH family.</text>
</comment>
<protein>
    <recommendedName>
        <fullName evidence="5">tRNA (cytidine/uridine-2'-O-)-methyltransferase TrmJ</fullName>
        <ecNumber evidence="5">2.1.1.200</ecNumber>
    </recommendedName>
    <alternativeName>
        <fullName evidence="5">tRNA (cytidine(32)/uridine(32)-2'-O)-methyltransferase</fullName>
    </alternativeName>
    <alternativeName>
        <fullName evidence="5">tRNA Cm32/Um32 methyltransferase</fullName>
    </alternativeName>
</protein>
<keyword evidence="4 5" id="KW-0949">S-adenosyl-L-methionine</keyword>
<proteinExistence type="inferred from homology"/>
<organism evidence="8 9">
    <name type="scientific">Sphingomonas arantia</name>
    <dbReference type="NCBI Taxonomy" id="1460676"/>
    <lineage>
        <taxon>Bacteria</taxon>
        <taxon>Pseudomonadati</taxon>
        <taxon>Pseudomonadota</taxon>
        <taxon>Alphaproteobacteria</taxon>
        <taxon>Sphingomonadales</taxon>
        <taxon>Sphingomonadaceae</taxon>
        <taxon>Sphingomonas</taxon>
    </lineage>
</organism>
<accession>A0ABW4TXE1</accession>
<dbReference type="GO" id="GO:0008168">
    <property type="term" value="F:methyltransferase activity"/>
    <property type="evidence" value="ECO:0007669"/>
    <property type="project" value="UniProtKB-KW"/>
</dbReference>
<dbReference type="InterPro" id="IPR001537">
    <property type="entry name" value="SpoU_MeTrfase"/>
</dbReference>
<comment type="function">
    <text evidence="5">Catalyzes the formation of 2'O-methylated cytidine (Cm32) or 2'O-methylated uridine (Um32) at position 32 in tRNA.</text>
</comment>
<keyword evidence="2 5" id="KW-0489">Methyltransferase</keyword>
<comment type="caution">
    <text evidence="8">The sequence shown here is derived from an EMBL/GenBank/DDBJ whole genome shotgun (WGS) entry which is preliminary data.</text>
</comment>
<dbReference type="InterPro" id="IPR035901">
    <property type="entry name" value="GIY-YIG_endonuc_sf"/>
</dbReference>
<keyword evidence="9" id="KW-1185">Reference proteome</keyword>
<dbReference type="InterPro" id="IPR029026">
    <property type="entry name" value="tRNA_m1G_MTases_N"/>
</dbReference>
<dbReference type="SUPFAM" id="SSF75217">
    <property type="entry name" value="alpha/beta knot"/>
    <property type="match status" value="1"/>
</dbReference>
<reference evidence="9" key="1">
    <citation type="journal article" date="2019" name="Int. J. Syst. Evol. Microbiol.">
        <title>The Global Catalogue of Microorganisms (GCM) 10K type strain sequencing project: providing services to taxonomists for standard genome sequencing and annotation.</title>
        <authorList>
            <consortium name="The Broad Institute Genomics Platform"/>
            <consortium name="The Broad Institute Genome Sequencing Center for Infectious Disease"/>
            <person name="Wu L."/>
            <person name="Ma J."/>
        </authorList>
    </citation>
    <scope>NUCLEOTIDE SEQUENCE [LARGE SCALE GENOMIC DNA]</scope>
    <source>
        <strain evidence="9">CGMCC 1.12702</strain>
    </source>
</reference>
<evidence type="ECO:0000313" key="8">
    <source>
        <dbReference type="EMBL" id="MFD1950197.1"/>
    </source>
</evidence>
<dbReference type="PROSITE" id="PS50164">
    <property type="entry name" value="GIY_YIG"/>
    <property type="match status" value="1"/>
</dbReference>
<dbReference type="Pfam" id="PF00588">
    <property type="entry name" value="SpoU_methylase"/>
    <property type="match status" value="1"/>
</dbReference>
<dbReference type="NCBIfam" id="TIGR00050">
    <property type="entry name" value="rRNA_methyl_1"/>
    <property type="match status" value="1"/>
</dbReference>
<dbReference type="PANTHER" id="PTHR42786:SF7">
    <property type="entry name" value="TRNA_RRNA METHYLTRANSFERASE SPOU TYPE DOMAIN-CONTAINING PROTEIN"/>
    <property type="match status" value="1"/>
</dbReference>
<keyword evidence="5" id="KW-0819">tRNA processing</keyword>
<evidence type="ECO:0000256" key="5">
    <source>
        <dbReference type="RuleBase" id="RU362024"/>
    </source>
</evidence>
<evidence type="ECO:0000259" key="7">
    <source>
        <dbReference type="PROSITE" id="PS50164"/>
    </source>
</evidence>
<dbReference type="RefSeq" id="WP_380928047.1">
    <property type="nucleotide sequence ID" value="NZ_JBHUGS010000001.1"/>
</dbReference>
<evidence type="ECO:0000256" key="6">
    <source>
        <dbReference type="SAM" id="MobiDB-lite"/>
    </source>
</evidence>
<dbReference type="CDD" id="cd18093">
    <property type="entry name" value="SpoU-like_TrmJ"/>
    <property type="match status" value="1"/>
</dbReference>
<evidence type="ECO:0000256" key="1">
    <source>
        <dbReference type="ARBA" id="ARBA00007228"/>
    </source>
</evidence>
<dbReference type="CDD" id="cd10456">
    <property type="entry name" value="GIY-YIG_UPF0213"/>
    <property type="match status" value="1"/>
</dbReference>
<dbReference type="Proteomes" id="UP001597400">
    <property type="component" value="Unassembled WGS sequence"/>
</dbReference>
<dbReference type="Pfam" id="PF01541">
    <property type="entry name" value="GIY-YIG"/>
    <property type="match status" value="1"/>
</dbReference>
<feature type="region of interest" description="Disordered" evidence="6">
    <location>
        <begin position="88"/>
        <end position="163"/>
    </location>
</feature>
<keyword evidence="3 8" id="KW-0808">Transferase</keyword>
<dbReference type="Gene3D" id="3.40.1280.10">
    <property type="match status" value="1"/>
</dbReference>
<comment type="catalytic activity">
    <reaction evidence="5">
        <text>uridine(32) in tRNA + S-adenosyl-L-methionine = 2'-O-methyluridine(32) in tRNA + S-adenosyl-L-homocysteine + H(+)</text>
        <dbReference type="Rhea" id="RHEA:42936"/>
        <dbReference type="Rhea" id="RHEA-COMP:10107"/>
        <dbReference type="Rhea" id="RHEA-COMP:10290"/>
        <dbReference type="ChEBI" id="CHEBI:15378"/>
        <dbReference type="ChEBI" id="CHEBI:57856"/>
        <dbReference type="ChEBI" id="CHEBI:59789"/>
        <dbReference type="ChEBI" id="CHEBI:65315"/>
        <dbReference type="ChEBI" id="CHEBI:74478"/>
        <dbReference type="EC" id="2.1.1.200"/>
    </reaction>
</comment>
<sequence length="399" mass="43811">MTFWTYILRCADGTYYTGHTDDLERRIAQHDAGTFPGYTHDRRPVTLMWSEYFPTRIEALERESQIKDWSRKKKEALFQGNWAAVANAAKSATPQRPEEAETTPPSVRFEPVENPSSLSKPPQPYPSPVQLEPVENEAQSSRQARTKRDGFESSARDENTAPPPVIILVRPQLGENIGKAARAMLNFGLTELRLVEPRDGWPNPAATAAASGADRVLADAKVYATLAEATADCAHVYATTVRKRGVAKPVVTPEQAATEIHAAPGRAAILFGPERSGLETDDVAVARTIITVPINPQFGSLNLAQAVILVAYEWSKGVALSQPTLVEPYPPALQDELDGMIGHLDRILVSTGHYFPPERAPVDRRQLRGILTRPGWTAGEVRTLRGVLRSIERKLGGSD</sequence>
<evidence type="ECO:0000256" key="4">
    <source>
        <dbReference type="ARBA" id="ARBA00022691"/>
    </source>
</evidence>
<name>A0ABW4TXE1_9SPHN</name>
<dbReference type="Gene3D" id="1.10.8.590">
    <property type="match status" value="1"/>
</dbReference>
<dbReference type="EC" id="2.1.1.200" evidence="5"/>
<dbReference type="Gene3D" id="3.40.1440.10">
    <property type="entry name" value="GIY-YIG endonuclease"/>
    <property type="match status" value="1"/>
</dbReference>
<dbReference type="EMBL" id="JBHUGS010000001">
    <property type="protein sequence ID" value="MFD1950197.1"/>
    <property type="molecule type" value="Genomic_DNA"/>
</dbReference>
<dbReference type="InterPro" id="IPR029028">
    <property type="entry name" value="Alpha/beta_knot_MTases"/>
</dbReference>
<comment type="catalytic activity">
    <reaction evidence="5">
        <text>cytidine(32) in tRNA + S-adenosyl-L-methionine = 2'-O-methylcytidine(32) in tRNA + S-adenosyl-L-homocysteine + H(+)</text>
        <dbReference type="Rhea" id="RHEA:42932"/>
        <dbReference type="Rhea" id="RHEA-COMP:10288"/>
        <dbReference type="Rhea" id="RHEA-COMP:10289"/>
        <dbReference type="ChEBI" id="CHEBI:15378"/>
        <dbReference type="ChEBI" id="CHEBI:57856"/>
        <dbReference type="ChEBI" id="CHEBI:59789"/>
        <dbReference type="ChEBI" id="CHEBI:74495"/>
        <dbReference type="ChEBI" id="CHEBI:82748"/>
        <dbReference type="EC" id="2.1.1.200"/>
    </reaction>
</comment>
<evidence type="ECO:0000256" key="2">
    <source>
        <dbReference type="ARBA" id="ARBA00022603"/>
    </source>
</evidence>
<dbReference type="SUPFAM" id="SSF82771">
    <property type="entry name" value="GIY-YIG endonuclease"/>
    <property type="match status" value="1"/>
</dbReference>
<keyword evidence="5" id="KW-0963">Cytoplasm</keyword>
<comment type="subunit">
    <text evidence="5">Homodimer.</text>
</comment>
<dbReference type="InterPro" id="IPR004384">
    <property type="entry name" value="RNA_MeTrfase_TrmJ/LasT"/>
</dbReference>
<dbReference type="PANTHER" id="PTHR42786">
    <property type="entry name" value="TRNA/RRNA METHYLTRANSFERASE"/>
    <property type="match status" value="1"/>
</dbReference>
<dbReference type="GO" id="GO:0032259">
    <property type="term" value="P:methylation"/>
    <property type="evidence" value="ECO:0007669"/>
    <property type="project" value="UniProtKB-KW"/>
</dbReference>
<evidence type="ECO:0000256" key="3">
    <source>
        <dbReference type="ARBA" id="ARBA00022679"/>
    </source>
</evidence>
<feature type="domain" description="GIY-YIG" evidence="7">
    <location>
        <begin position="1"/>
        <end position="76"/>
    </location>
</feature>
<dbReference type="InterPro" id="IPR000305">
    <property type="entry name" value="GIY-YIG_endonuc"/>
</dbReference>
<evidence type="ECO:0000313" key="9">
    <source>
        <dbReference type="Proteomes" id="UP001597400"/>
    </source>
</evidence>
<gene>
    <name evidence="5" type="primary">trmJ</name>
    <name evidence="8" type="ORF">ACFSGX_05385</name>
</gene>
<feature type="compositionally biased region" description="Basic and acidic residues" evidence="6">
    <location>
        <begin position="146"/>
        <end position="159"/>
    </location>
</feature>
<comment type="subcellular location">
    <subcellularLocation>
        <location evidence="5">Cytoplasm</location>
    </subcellularLocation>
</comment>